<dbReference type="PANTHER" id="PTHR45646">
    <property type="entry name" value="SERINE/THREONINE-PROTEIN KINASE DOA-RELATED"/>
    <property type="match status" value="1"/>
</dbReference>
<dbReference type="InterPro" id="IPR051175">
    <property type="entry name" value="CLK_kinases"/>
</dbReference>
<reference evidence="8" key="1">
    <citation type="submission" date="2022-12" db="EMBL/GenBank/DDBJ databases">
        <authorList>
            <person name="Petersen C."/>
        </authorList>
    </citation>
    <scope>NUCLEOTIDE SEQUENCE</scope>
    <source>
        <strain evidence="8">IBT 35673</strain>
    </source>
</reference>
<accession>A0A9W9UBR1</accession>
<dbReference type="EMBL" id="JAPZBQ010000005">
    <property type="protein sequence ID" value="KAJ5329599.1"/>
    <property type="molecule type" value="Genomic_DNA"/>
</dbReference>
<evidence type="ECO:0000259" key="7">
    <source>
        <dbReference type="PROSITE" id="PS50011"/>
    </source>
</evidence>
<dbReference type="PROSITE" id="PS00107">
    <property type="entry name" value="PROTEIN_KINASE_ATP"/>
    <property type="match status" value="1"/>
</dbReference>
<proteinExistence type="predicted"/>
<evidence type="ECO:0000256" key="3">
    <source>
        <dbReference type="ARBA" id="ARBA00022741"/>
    </source>
</evidence>
<dbReference type="InterPro" id="IPR011009">
    <property type="entry name" value="Kinase-like_dom_sf"/>
</dbReference>
<dbReference type="InterPro" id="IPR017441">
    <property type="entry name" value="Protein_kinase_ATP_BS"/>
</dbReference>
<dbReference type="GO" id="GO:0005634">
    <property type="term" value="C:nucleus"/>
    <property type="evidence" value="ECO:0007669"/>
    <property type="project" value="TreeGrafter"/>
</dbReference>
<keyword evidence="3 6" id="KW-0547">Nucleotide-binding</keyword>
<evidence type="ECO:0000256" key="6">
    <source>
        <dbReference type="PROSITE-ProRule" id="PRU10141"/>
    </source>
</evidence>
<evidence type="ECO:0000256" key="1">
    <source>
        <dbReference type="ARBA" id="ARBA00022527"/>
    </source>
</evidence>
<dbReference type="SUPFAM" id="SSF56112">
    <property type="entry name" value="Protein kinase-like (PK-like)"/>
    <property type="match status" value="1"/>
</dbReference>
<dbReference type="GO" id="GO:0004674">
    <property type="term" value="F:protein serine/threonine kinase activity"/>
    <property type="evidence" value="ECO:0007669"/>
    <property type="project" value="UniProtKB-KW"/>
</dbReference>
<evidence type="ECO:0000256" key="2">
    <source>
        <dbReference type="ARBA" id="ARBA00022679"/>
    </source>
</evidence>
<keyword evidence="4" id="KW-0418">Kinase</keyword>
<dbReference type="GO" id="GO:0043484">
    <property type="term" value="P:regulation of RNA splicing"/>
    <property type="evidence" value="ECO:0007669"/>
    <property type="project" value="TreeGrafter"/>
</dbReference>
<protein>
    <recommendedName>
        <fullName evidence="7">Protein kinase domain-containing protein</fullName>
    </recommendedName>
</protein>
<gene>
    <name evidence="8" type="ORF">N7452_009989</name>
</gene>
<reference evidence="8" key="2">
    <citation type="journal article" date="2023" name="IMA Fungus">
        <title>Comparative genomic study of the Penicillium genus elucidates a diverse pangenome and 15 lateral gene transfer events.</title>
        <authorList>
            <person name="Petersen C."/>
            <person name="Sorensen T."/>
            <person name="Nielsen M.R."/>
            <person name="Sondergaard T.E."/>
            <person name="Sorensen J.L."/>
            <person name="Fitzpatrick D.A."/>
            <person name="Frisvad J.C."/>
            <person name="Nielsen K.L."/>
        </authorList>
    </citation>
    <scope>NUCLEOTIDE SEQUENCE</scope>
    <source>
        <strain evidence="8">IBT 35673</strain>
    </source>
</reference>
<sequence>MNTLKGLNPRLSKLLRKKPLRILSSGPSLPLGILIDEELTPNYNSKHFYPAKPGEVLIDRYQTLVKIGWGVSSTVWLARDLQGHFSEPEVVVALKIANTNSTSAEHEHIIEKHISTADPSQHGRSLMRTSLEKFEIKGPGGIHQCLVYSPLREPLSMYQKRFKGGKMPLPLAKTYIRALLTGLDYLHKESRILENIMVSFEDPTVLAEFLDSQFETPMACKIDSTGRPVYQSHNDFGPLKSLGSIPQLVDFGLANGLRQDDDWGIWPIQPDHYRAPDVILGIGWQLNLWDMIEGKELFQHIHDSNGRYDAKLHLAEMIALLGPPHLAIIDRYLSMREFQYPEPVRREDGKLCATAEEYFCGPFFDNTGSFLYEDLIPNRRLEDTIVSLEGEEKAAFLDLVKRMLSWHPYERATAGNLAEHPFLQPKATPASDL</sequence>
<dbReference type="PANTHER" id="PTHR45646:SF11">
    <property type="entry name" value="SERINE_THREONINE-PROTEIN KINASE DOA"/>
    <property type="match status" value="1"/>
</dbReference>
<dbReference type="Gene3D" id="1.10.510.10">
    <property type="entry name" value="Transferase(Phosphotransferase) domain 1"/>
    <property type="match status" value="1"/>
</dbReference>
<dbReference type="Proteomes" id="UP001147695">
    <property type="component" value="Unassembled WGS sequence"/>
</dbReference>
<organism evidence="8 9">
    <name type="scientific">Penicillium brevicompactum</name>
    <dbReference type="NCBI Taxonomy" id="5074"/>
    <lineage>
        <taxon>Eukaryota</taxon>
        <taxon>Fungi</taxon>
        <taxon>Dikarya</taxon>
        <taxon>Ascomycota</taxon>
        <taxon>Pezizomycotina</taxon>
        <taxon>Eurotiomycetes</taxon>
        <taxon>Eurotiomycetidae</taxon>
        <taxon>Eurotiales</taxon>
        <taxon>Aspergillaceae</taxon>
        <taxon>Penicillium</taxon>
    </lineage>
</organism>
<keyword evidence="2" id="KW-0808">Transferase</keyword>
<dbReference type="SMART" id="SM00220">
    <property type="entry name" value="S_TKc"/>
    <property type="match status" value="1"/>
</dbReference>
<keyword evidence="1" id="KW-0723">Serine/threonine-protein kinase</keyword>
<dbReference type="InterPro" id="IPR000719">
    <property type="entry name" value="Prot_kinase_dom"/>
</dbReference>
<evidence type="ECO:0000313" key="8">
    <source>
        <dbReference type="EMBL" id="KAJ5329599.1"/>
    </source>
</evidence>
<keyword evidence="5 6" id="KW-0067">ATP-binding</keyword>
<feature type="binding site" evidence="6">
    <location>
        <position position="95"/>
    </location>
    <ligand>
        <name>ATP</name>
        <dbReference type="ChEBI" id="CHEBI:30616"/>
    </ligand>
</feature>
<evidence type="ECO:0000313" key="9">
    <source>
        <dbReference type="Proteomes" id="UP001147695"/>
    </source>
</evidence>
<dbReference type="AlphaFoldDB" id="A0A9W9UBR1"/>
<evidence type="ECO:0000256" key="5">
    <source>
        <dbReference type="ARBA" id="ARBA00022840"/>
    </source>
</evidence>
<name>A0A9W9UBR1_PENBR</name>
<dbReference type="PROSITE" id="PS50011">
    <property type="entry name" value="PROTEIN_KINASE_DOM"/>
    <property type="match status" value="1"/>
</dbReference>
<feature type="domain" description="Protein kinase" evidence="7">
    <location>
        <begin position="61"/>
        <end position="423"/>
    </location>
</feature>
<dbReference type="GO" id="GO:0005524">
    <property type="term" value="F:ATP binding"/>
    <property type="evidence" value="ECO:0007669"/>
    <property type="project" value="UniProtKB-UniRule"/>
</dbReference>
<comment type="caution">
    <text evidence="8">The sequence shown here is derived from an EMBL/GenBank/DDBJ whole genome shotgun (WGS) entry which is preliminary data.</text>
</comment>
<evidence type="ECO:0000256" key="4">
    <source>
        <dbReference type="ARBA" id="ARBA00022777"/>
    </source>
</evidence>
<dbReference type="Gene3D" id="3.30.200.20">
    <property type="entry name" value="Phosphorylase Kinase, domain 1"/>
    <property type="match status" value="1"/>
</dbReference>